<feature type="compositionally biased region" description="Basic and acidic residues" evidence="1">
    <location>
        <begin position="701"/>
        <end position="710"/>
    </location>
</feature>
<reference evidence="2" key="1">
    <citation type="journal article" date="2012" name="Proc. Natl. Acad. Sci. U.S.A.">
        <title>Antigenic diversity is generated by distinct evolutionary mechanisms in African trypanosome species.</title>
        <authorList>
            <person name="Jackson A.P."/>
            <person name="Berry A."/>
            <person name="Aslett M."/>
            <person name="Allison H.C."/>
            <person name="Burton P."/>
            <person name="Vavrova-Anderson J."/>
            <person name="Brown R."/>
            <person name="Browne H."/>
            <person name="Corton N."/>
            <person name="Hauser H."/>
            <person name="Gamble J."/>
            <person name="Gilderthorp R."/>
            <person name="Marcello L."/>
            <person name="McQuillan J."/>
            <person name="Otto T.D."/>
            <person name="Quail M.A."/>
            <person name="Sanders M.J."/>
            <person name="van Tonder A."/>
            <person name="Ginger M.L."/>
            <person name="Field M.C."/>
            <person name="Barry J.D."/>
            <person name="Hertz-Fowler C."/>
            <person name="Berriman M."/>
        </authorList>
    </citation>
    <scope>NUCLEOTIDE SEQUENCE</scope>
    <source>
        <strain evidence="2">IL3000</strain>
    </source>
</reference>
<proteinExistence type="predicted"/>
<evidence type="ECO:0000256" key="1">
    <source>
        <dbReference type="SAM" id="MobiDB-lite"/>
    </source>
</evidence>
<dbReference type="AlphaFoldDB" id="G0V2H2"/>
<accession>G0V2H2</accession>
<name>G0V2H2_TRYCI</name>
<feature type="region of interest" description="Disordered" evidence="1">
    <location>
        <begin position="361"/>
        <end position="395"/>
    </location>
</feature>
<feature type="compositionally biased region" description="Polar residues" evidence="1">
    <location>
        <begin position="7"/>
        <end position="19"/>
    </location>
</feature>
<feature type="region of interest" description="Disordered" evidence="1">
    <location>
        <begin position="1"/>
        <end position="41"/>
    </location>
</feature>
<protein>
    <submittedName>
        <fullName evidence="2">Uncharacterized protein TCIL3000_11_13500</fullName>
    </submittedName>
</protein>
<organism evidence="2">
    <name type="scientific">Trypanosoma congolense (strain IL3000)</name>
    <dbReference type="NCBI Taxonomy" id="1068625"/>
    <lineage>
        <taxon>Eukaryota</taxon>
        <taxon>Discoba</taxon>
        <taxon>Euglenozoa</taxon>
        <taxon>Kinetoplastea</taxon>
        <taxon>Metakinetoplastina</taxon>
        <taxon>Trypanosomatida</taxon>
        <taxon>Trypanosomatidae</taxon>
        <taxon>Trypanosoma</taxon>
        <taxon>Nannomonas</taxon>
    </lineage>
</organism>
<gene>
    <name evidence="2" type="ORF">TCIL3000_11_13500</name>
</gene>
<evidence type="ECO:0000313" key="2">
    <source>
        <dbReference type="EMBL" id="CCC95844.1"/>
    </source>
</evidence>
<feature type="compositionally biased region" description="Basic residues" evidence="1">
    <location>
        <begin position="26"/>
        <end position="36"/>
    </location>
</feature>
<dbReference type="EMBL" id="HE575324">
    <property type="protein sequence ID" value="CCC95844.1"/>
    <property type="molecule type" value="Genomic_DNA"/>
</dbReference>
<feature type="compositionally biased region" description="Basic and acidic residues" evidence="1">
    <location>
        <begin position="381"/>
        <end position="390"/>
    </location>
</feature>
<sequence>MEPGDNIKNSANSGCSTATCEAGHPSKNKKNRRGQRRTASDVAACKALPQQAPDSLLTASCASGKTEIASQAKPIVNSTSVRRRAKPTNTITRVVTSVSLETLRAKRNGTNPEDTDSGDKTVQEVSRILLMYSSWQQQHQQGIKGISSRQHMLVPNVANVATTYGGGYNVDPMEDSLPKVTVGFVGDQQSHGFQQRQFNLGDFGTSDAREHVALLIRAGKLPPDSLEVLEAMLRHSPQGGRSEVQCSTKRTKSSLQKVFHGSKVNDAQQESRDVISQELRSMGAAFSGYPQPPFFAGLPEAVFSICGYYPIYTGKGYHDVGNSSVADTSTANGNYSAPKGVDLPPATGRYSRRQLYVNGLDENTTTGRGVSVPAPENNVENTRDKPKEGMTDNDDDDVIKMLYDIREAAHIELTPHKVSAETFYRGSVITSSPYSELVSNTVVSDNSVSNDSLPAPSVTISQSEREALRSLQQVFLAHMRHSGSPDRTPPEVPSSGSVWRSFVGNERLSDSQGWIGEQNARGEGDRFWHSTNRTLFSYQTDPHERNAHKAMTKSTEWNMSVEPGEVLVHSPYRRRGSEASLADERLSLSLPKARTNNLLDEEKPISHPASREDECTFHPLGKSVTASRIPLASLSVNEGVEASETCCRWSSSTVPDFLPVAKGLHMTNARGLWPSNTHLTANYRDDPDTQRGGKYYTNGSEKCEVQHAAP</sequence>
<feature type="region of interest" description="Disordered" evidence="1">
    <location>
        <begin position="681"/>
        <end position="710"/>
    </location>
</feature>
<dbReference type="VEuPathDB" id="TriTrypDB:TcIL3000.11.13500"/>